<dbReference type="InterPro" id="IPR013849">
    <property type="entry name" value="DNA_helicase_Holl-junc_RuvA_I"/>
</dbReference>
<keyword evidence="1 6" id="KW-0963">Cytoplasm</keyword>
<comment type="domain">
    <text evidence="6">Has three domains with a flexible linker between the domains II and III and assumes an 'L' shape. Domain III is highly mobile and contacts RuvB.</text>
</comment>
<evidence type="ECO:0000313" key="9">
    <source>
        <dbReference type="Proteomes" id="UP000006640"/>
    </source>
</evidence>
<dbReference type="GO" id="GO:0006281">
    <property type="term" value="P:DNA repair"/>
    <property type="evidence" value="ECO:0007669"/>
    <property type="project" value="UniProtKB-UniRule"/>
</dbReference>
<evidence type="ECO:0000256" key="2">
    <source>
        <dbReference type="ARBA" id="ARBA00022763"/>
    </source>
</evidence>
<evidence type="ECO:0000313" key="8">
    <source>
        <dbReference type="EMBL" id="ADG88776.1"/>
    </source>
</evidence>
<sequence>MIASVAGKVAAIGPETAVIEVGGFGVLVHCTPATLAGLRVGEPARLATALVVREDSLTLYGFASDDERAIFESLLTVNGVGPRLALAMLAVHSPNALRTAVASGDVKALTMVPGIGPKSAQRIMLELRDRLGPARATAAGMPDGRGGPSPWREQVHAGLVGLGYSARDADEAIAAIAHEAEAAEAAGREPEIAALLKSALRVLSVR</sequence>
<dbReference type="Gene3D" id="1.10.150.20">
    <property type="entry name" value="5' to 3' exonuclease, C-terminal subdomain"/>
    <property type="match status" value="1"/>
</dbReference>
<dbReference type="GO" id="GO:0005737">
    <property type="term" value="C:cytoplasm"/>
    <property type="evidence" value="ECO:0007669"/>
    <property type="project" value="UniProtKB-SubCell"/>
</dbReference>
<dbReference type="eggNOG" id="COG0632">
    <property type="taxonomic scope" value="Bacteria"/>
</dbReference>
<dbReference type="Pfam" id="PF14520">
    <property type="entry name" value="HHH_5"/>
    <property type="match status" value="1"/>
</dbReference>
<dbReference type="OrthoDB" id="5293449at2"/>
<dbReference type="InterPro" id="IPR003583">
    <property type="entry name" value="Hlx-hairpin-Hlx_DNA-bd_motif"/>
</dbReference>
<dbReference type="GO" id="GO:0048476">
    <property type="term" value="C:Holliday junction resolvase complex"/>
    <property type="evidence" value="ECO:0007669"/>
    <property type="project" value="UniProtKB-UniRule"/>
</dbReference>
<feature type="domain" description="Helix-hairpin-helix DNA-binding motif class 1" evidence="7">
    <location>
        <begin position="72"/>
        <end position="91"/>
    </location>
</feature>
<organism evidence="8 9">
    <name type="scientific">Thermobispora bispora (strain ATCC 19993 / DSM 43833 / CBS 139.67 / JCM 10125 / KCTC 9307 / NBRC 14880 / R51)</name>
    <dbReference type="NCBI Taxonomy" id="469371"/>
    <lineage>
        <taxon>Bacteria</taxon>
        <taxon>Bacillati</taxon>
        <taxon>Actinomycetota</taxon>
        <taxon>Actinomycetes</taxon>
        <taxon>Streptosporangiales</taxon>
        <taxon>Streptosporangiaceae</taxon>
        <taxon>Thermobispora</taxon>
    </lineage>
</organism>
<keyword evidence="8" id="KW-0378">Hydrolase</keyword>
<dbReference type="SUPFAM" id="SSF46929">
    <property type="entry name" value="DNA helicase RuvA subunit, C-terminal domain"/>
    <property type="match status" value="1"/>
</dbReference>
<dbReference type="InterPro" id="IPR011114">
    <property type="entry name" value="RuvA_C"/>
</dbReference>
<keyword evidence="4 6" id="KW-0233">DNA recombination</keyword>
<dbReference type="GO" id="GO:0006310">
    <property type="term" value="P:DNA recombination"/>
    <property type="evidence" value="ECO:0007669"/>
    <property type="project" value="UniProtKB-UniRule"/>
</dbReference>
<keyword evidence="2 6" id="KW-0227">DNA damage</keyword>
<reference evidence="8 9" key="1">
    <citation type="submission" date="2010-01" db="EMBL/GenBank/DDBJ databases">
        <title>The complete genome of Thermobispora bispora DSM 43833.</title>
        <authorList>
            <consortium name="US DOE Joint Genome Institute (JGI-PGF)"/>
            <person name="Lucas S."/>
            <person name="Copeland A."/>
            <person name="Lapidus A."/>
            <person name="Glavina del Rio T."/>
            <person name="Dalin E."/>
            <person name="Tice H."/>
            <person name="Bruce D."/>
            <person name="Goodwin L."/>
            <person name="Pitluck S."/>
            <person name="Kyrpides N."/>
            <person name="Mavromatis K."/>
            <person name="Ivanova N."/>
            <person name="Mikhailova N."/>
            <person name="Chertkov O."/>
            <person name="Brettin T."/>
            <person name="Detter J.C."/>
            <person name="Han C."/>
            <person name="Larimer F."/>
            <person name="Land M."/>
            <person name="Hauser L."/>
            <person name="Markowitz V."/>
            <person name="Cheng J.-F."/>
            <person name="Hugenholtz P."/>
            <person name="Woyke T."/>
            <person name="Wu D."/>
            <person name="Jando M."/>
            <person name="Schneider S."/>
            <person name="Klenk H.-P."/>
            <person name="Eisen J.A."/>
        </authorList>
    </citation>
    <scope>NUCLEOTIDE SEQUENCE [LARGE SCALE GENOMIC DNA]</scope>
    <source>
        <strain evidence="9">ATCC 19993 / DSM 43833 / CBS 139.67 / JCM 10125 / KCTC 9307 / NBRC 14880 / R51</strain>
    </source>
</reference>
<dbReference type="InterPro" id="IPR036267">
    <property type="entry name" value="RuvA_C_sf"/>
</dbReference>
<comment type="subunit">
    <text evidence="6">Homotetramer. Forms an RuvA(8)-RuvB(12)-Holliday junction (HJ) complex. HJ DNA is sandwiched between 2 RuvA tetramers; dsDNA enters through RuvA and exits via RuvB. An RuvB hexamer assembles on each DNA strand where it exits the tetramer. Each RuvB hexamer is contacted by two RuvA subunits (via domain III) on 2 adjacent RuvB subunits; this complex drives branch migration. In the full resolvosome a probable DNA-RuvA(4)-RuvB(12)-RuvC(2) complex forms which resolves the HJ.</text>
</comment>
<dbReference type="KEGG" id="tbi:Tbis_2064"/>
<dbReference type="GO" id="GO:0005524">
    <property type="term" value="F:ATP binding"/>
    <property type="evidence" value="ECO:0007669"/>
    <property type="project" value="InterPro"/>
</dbReference>
<keyword evidence="9" id="KW-1185">Reference proteome</keyword>
<dbReference type="NCBIfam" id="TIGR00084">
    <property type="entry name" value="ruvA"/>
    <property type="match status" value="1"/>
</dbReference>
<keyword evidence="8" id="KW-0067">ATP-binding</keyword>
<dbReference type="GO" id="GO:0000400">
    <property type="term" value="F:four-way junction DNA binding"/>
    <property type="evidence" value="ECO:0007669"/>
    <property type="project" value="UniProtKB-UniRule"/>
</dbReference>
<dbReference type="STRING" id="469371.Tbis_2064"/>
<dbReference type="HAMAP" id="MF_00031">
    <property type="entry name" value="DNA_HJ_migration_RuvA"/>
    <property type="match status" value="1"/>
</dbReference>
<evidence type="ECO:0000256" key="1">
    <source>
        <dbReference type="ARBA" id="ARBA00022490"/>
    </source>
</evidence>
<dbReference type="EMBL" id="CP001874">
    <property type="protein sequence ID" value="ADG88776.1"/>
    <property type="molecule type" value="Genomic_DNA"/>
</dbReference>
<keyword evidence="8" id="KW-0547">Nucleotide-binding</keyword>
<comment type="function">
    <text evidence="6">The RuvA-RuvB-RuvC complex processes Holliday junction (HJ) DNA during genetic recombination and DNA repair, while the RuvA-RuvB complex plays an important role in the rescue of blocked DNA replication forks via replication fork reversal (RFR). RuvA specifically binds to HJ cruciform DNA, conferring on it an open structure. The RuvB hexamer acts as an ATP-dependent pump, pulling dsDNA into and through the RuvAB complex. HJ branch migration allows RuvC to scan DNA until it finds its consensus sequence, where it cleaves and resolves the cruciform DNA.</text>
</comment>
<evidence type="ECO:0000259" key="7">
    <source>
        <dbReference type="SMART" id="SM00278"/>
    </source>
</evidence>
<evidence type="ECO:0000256" key="4">
    <source>
        <dbReference type="ARBA" id="ARBA00023172"/>
    </source>
</evidence>
<keyword evidence="8" id="KW-0347">Helicase</keyword>
<dbReference type="Pfam" id="PF01330">
    <property type="entry name" value="RuvA_N"/>
    <property type="match status" value="1"/>
</dbReference>
<dbReference type="Pfam" id="PF07499">
    <property type="entry name" value="RuvA_C"/>
    <property type="match status" value="1"/>
</dbReference>
<comment type="subcellular location">
    <subcellularLocation>
        <location evidence="6">Cytoplasm</location>
    </subcellularLocation>
</comment>
<dbReference type="SUPFAM" id="SSF50249">
    <property type="entry name" value="Nucleic acid-binding proteins"/>
    <property type="match status" value="1"/>
</dbReference>
<dbReference type="RefSeq" id="WP_013132309.1">
    <property type="nucleotide sequence ID" value="NC_014165.1"/>
</dbReference>
<keyword evidence="3 6" id="KW-0238">DNA-binding</keyword>
<dbReference type="GO" id="GO:0009378">
    <property type="term" value="F:four-way junction helicase activity"/>
    <property type="evidence" value="ECO:0007669"/>
    <property type="project" value="InterPro"/>
</dbReference>
<name>D6Y2C7_THEBD</name>
<feature type="region of interest" description="Domain III" evidence="6">
    <location>
        <begin position="150"/>
        <end position="206"/>
    </location>
</feature>
<evidence type="ECO:0000256" key="6">
    <source>
        <dbReference type="HAMAP-Rule" id="MF_00031"/>
    </source>
</evidence>
<dbReference type="InterPro" id="IPR000085">
    <property type="entry name" value="RuvA"/>
</dbReference>
<dbReference type="InterPro" id="IPR010994">
    <property type="entry name" value="RuvA_2-like"/>
</dbReference>
<dbReference type="GO" id="GO:0009379">
    <property type="term" value="C:Holliday junction helicase complex"/>
    <property type="evidence" value="ECO:0007669"/>
    <property type="project" value="InterPro"/>
</dbReference>
<evidence type="ECO:0000256" key="3">
    <source>
        <dbReference type="ARBA" id="ARBA00023125"/>
    </source>
</evidence>
<dbReference type="AlphaFoldDB" id="D6Y2C7"/>
<dbReference type="InterPro" id="IPR012340">
    <property type="entry name" value="NA-bd_OB-fold"/>
</dbReference>
<dbReference type="HOGENOM" id="CLU_087936_2_1_11"/>
<accession>D6Y2C7</accession>
<dbReference type="Gene3D" id="2.40.50.140">
    <property type="entry name" value="Nucleic acid-binding proteins"/>
    <property type="match status" value="1"/>
</dbReference>
<evidence type="ECO:0000256" key="5">
    <source>
        <dbReference type="ARBA" id="ARBA00023204"/>
    </source>
</evidence>
<gene>
    <name evidence="6 8" type="primary">ruvA</name>
    <name evidence="8" type="ordered locus">Tbis_2064</name>
</gene>
<dbReference type="Proteomes" id="UP000006640">
    <property type="component" value="Chromosome"/>
</dbReference>
<proteinExistence type="inferred from homology"/>
<protein>
    <recommendedName>
        <fullName evidence="6">Holliday junction branch migration complex subunit RuvA</fullName>
    </recommendedName>
</protein>
<keyword evidence="5 6" id="KW-0234">DNA repair</keyword>
<comment type="similarity">
    <text evidence="6">Belongs to the RuvA family.</text>
</comment>
<dbReference type="Gene3D" id="1.10.8.10">
    <property type="entry name" value="DNA helicase RuvA subunit, C-terminal domain"/>
    <property type="match status" value="1"/>
</dbReference>
<dbReference type="SMART" id="SM00278">
    <property type="entry name" value="HhH1"/>
    <property type="match status" value="2"/>
</dbReference>
<comment type="caution">
    <text evidence="6">Lacks conserved residue(s) required for the propagation of feature annotation.</text>
</comment>
<feature type="domain" description="Helix-hairpin-helix DNA-binding motif class 1" evidence="7">
    <location>
        <begin position="107"/>
        <end position="126"/>
    </location>
</feature>
<dbReference type="SUPFAM" id="SSF47781">
    <property type="entry name" value="RuvA domain 2-like"/>
    <property type="match status" value="1"/>
</dbReference>